<keyword evidence="3" id="KW-1185">Reference proteome</keyword>
<dbReference type="AlphaFoldDB" id="A0AAX1JHQ0"/>
<evidence type="ECO:0000313" key="4">
    <source>
        <dbReference type="Proteomes" id="UP000663583"/>
    </source>
</evidence>
<evidence type="ECO:0000313" key="2">
    <source>
        <dbReference type="EMBL" id="QPI40105.1"/>
    </source>
</evidence>
<evidence type="ECO:0000313" key="1">
    <source>
        <dbReference type="EMBL" id="GFG64799.1"/>
    </source>
</evidence>
<dbReference type="EMBL" id="BLKU01000003">
    <property type="protein sequence ID" value="GFG64799.1"/>
    <property type="molecule type" value="Genomic_DNA"/>
</dbReference>
<dbReference type="SUPFAM" id="SSF55961">
    <property type="entry name" value="Bet v1-like"/>
    <property type="match status" value="1"/>
</dbReference>
<reference evidence="2" key="3">
    <citation type="submission" date="2020-11" db="EMBL/GenBank/DDBJ databases">
        <title>Intraspecies plasmid and genomic variation of Mycobacterium kubicae revealed by the complete genome sequences of two clinical isolates.</title>
        <authorList>
            <person name="Hendrix J.R."/>
            <person name="Epperson L.E."/>
            <person name="Honda J.R."/>
            <person name="Strong M."/>
        </authorList>
    </citation>
    <scope>NUCLEOTIDE SEQUENCE</scope>
    <source>
        <strain evidence="2">JCM 13573</strain>
    </source>
</reference>
<dbReference type="KEGG" id="mku:I2456_12070"/>
<dbReference type="Proteomes" id="UP000465306">
    <property type="component" value="Unassembled WGS sequence"/>
</dbReference>
<accession>A0AAX1JHQ0</accession>
<dbReference type="RefSeq" id="WP_085073134.1">
    <property type="nucleotide sequence ID" value="NZ_BLKU01000003.1"/>
</dbReference>
<dbReference type="EMBL" id="CP065047">
    <property type="protein sequence ID" value="QPI40105.1"/>
    <property type="molecule type" value="Genomic_DNA"/>
</dbReference>
<proteinExistence type="predicted"/>
<reference evidence="1" key="2">
    <citation type="submission" date="2020-02" db="EMBL/GenBank/DDBJ databases">
        <authorList>
            <person name="Matsumoto Y."/>
            <person name="Kinjo T."/>
            <person name="Motooka D."/>
            <person name="Nabeya D."/>
            <person name="Jung N."/>
            <person name="Uechi K."/>
            <person name="Horii T."/>
            <person name="Iida T."/>
            <person name="Fujita J."/>
            <person name="Nakamura S."/>
        </authorList>
    </citation>
    <scope>NUCLEOTIDE SEQUENCE</scope>
    <source>
        <strain evidence="1">JCM 13573</strain>
    </source>
</reference>
<organism evidence="2 4">
    <name type="scientific">Mycobacterium kubicae</name>
    <dbReference type="NCBI Taxonomy" id="120959"/>
    <lineage>
        <taxon>Bacteria</taxon>
        <taxon>Bacillati</taxon>
        <taxon>Actinomycetota</taxon>
        <taxon>Actinomycetes</taxon>
        <taxon>Mycobacteriales</taxon>
        <taxon>Mycobacteriaceae</taxon>
        <taxon>Mycobacterium</taxon>
        <taxon>Mycobacterium simiae complex</taxon>
    </lineage>
</organism>
<sequence>MRTVHVETILPTSSDRVWSAMLSPATFLYVCKGLFGFPALAGRTEALRLGERGTGWLFAFHVIPAYRHTIEVVEVDEASGTIRTREHGGVLKAWNHTLHVEPLGHESCRYSDTVDIDAGMMTGAVVALASKIYRYRQRRWRKLVHRHMTPQLPQTNSVDQRRTTW</sequence>
<name>A0AAX1JHQ0_9MYCO</name>
<evidence type="ECO:0000313" key="3">
    <source>
        <dbReference type="Proteomes" id="UP000465306"/>
    </source>
</evidence>
<reference evidence="1 3" key="1">
    <citation type="journal article" date="2019" name="Emerg. Microbes Infect.">
        <title>Comprehensive subspecies identification of 175 nontuberculous mycobacteria species based on 7547 genomic profiles.</title>
        <authorList>
            <person name="Matsumoto Y."/>
            <person name="Kinjo T."/>
            <person name="Motooka D."/>
            <person name="Nabeya D."/>
            <person name="Jung N."/>
            <person name="Uechi K."/>
            <person name="Horii T."/>
            <person name="Iida T."/>
            <person name="Fujita J."/>
            <person name="Nakamura S."/>
        </authorList>
    </citation>
    <scope>NUCLEOTIDE SEQUENCE [LARGE SCALE GENOMIC DNA]</scope>
    <source>
        <strain evidence="1 3">JCM 13573</strain>
    </source>
</reference>
<dbReference type="Proteomes" id="UP000663583">
    <property type="component" value="Chromosome"/>
</dbReference>
<gene>
    <name evidence="2" type="ORF">I2456_12070</name>
    <name evidence="1" type="ORF">MKUB_22890</name>
</gene>
<protein>
    <recommendedName>
        <fullName evidence="5">SRPBCC family protein</fullName>
    </recommendedName>
</protein>
<evidence type="ECO:0008006" key="5">
    <source>
        <dbReference type="Google" id="ProtNLM"/>
    </source>
</evidence>